<feature type="transmembrane region" description="Helical" evidence="1">
    <location>
        <begin position="271"/>
        <end position="289"/>
    </location>
</feature>
<feature type="transmembrane region" description="Helical" evidence="1">
    <location>
        <begin position="557"/>
        <end position="574"/>
    </location>
</feature>
<evidence type="ECO:0000313" key="2">
    <source>
        <dbReference type="EMBL" id="KAA6338612.1"/>
    </source>
</evidence>
<reference evidence="2" key="1">
    <citation type="submission" date="2019-03" db="EMBL/GenBank/DDBJ databases">
        <title>Single cell metagenomics reveals metabolic interactions within the superorganism composed of flagellate Streblomastix strix and complex community of Bacteroidetes bacteria on its surface.</title>
        <authorList>
            <person name="Treitli S.C."/>
            <person name="Kolisko M."/>
            <person name="Husnik F."/>
            <person name="Keeling P."/>
            <person name="Hampl V."/>
        </authorList>
    </citation>
    <scope>NUCLEOTIDE SEQUENCE</scope>
    <source>
        <strain evidence="2">STM</strain>
    </source>
</reference>
<feature type="transmembrane region" description="Helical" evidence="1">
    <location>
        <begin position="86"/>
        <end position="105"/>
    </location>
</feature>
<organism evidence="2">
    <name type="scientific">termite gut metagenome</name>
    <dbReference type="NCBI Taxonomy" id="433724"/>
    <lineage>
        <taxon>unclassified sequences</taxon>
        <taxon>metagenomes</taxon>
        <taxon>organismal metagenomes</taxon>
    </lineage>
</organism>
<sequence>MRGKSELKQEGGDATTRTTGGLNRDYITQWSYGIGETFSLLVPNVKGGASVPLSQSDKAMEKATPVYQGLYAQLSQYFGDQPGTSGPVYVGAFVLMLFMLGTFIVKGPLKQALLGVTFLSILLSWGKNFPGLTDFFIDYVPMYNKFRAVSSILVIAEFTIPLLAILTLKEVIEKPQLLKEKIKYLYISLGLTGGIAFLFALAPRLFFSSYIPVQEMYALQQGLPKEHVAPVLANLEEIRVHLFASDAWRSFWIITIGTVLLLLHNIRKLKTVWMITAIAALCLFDMWTVNKRYLYDDQFVPSGQIAEKIFVKTQTDNFILQDSSLNYRVLNLASNTFNENNTSYWHKSIGGYHAAKLRRYQEVIDRHISREMQNVYREAGSLQESPDAVNPDAFRVLNMLNTKYFVFPADEKGIATVPVKNPYAYGNAWFVGGVQYVNNADEEIGALSVIHPLQTAVIDIRFKEILRGIPNIPKDTAADVRLISYEPNRLVYETSSSTDGVAVFSEIYYPGWEATVDGVPVDIVRANYILRAMNISSGKHTIEMWFKPKSLRMTESIAYGGWGVFVLMVIAGVVRKRK</sequence>
<evidence type="ECO:0008006" key="3">
    <source>
        <dbReference type="Google" id="ProtNLM"/>
    </source>
</evidence>
<feature type="transmembrane region" description="Helical" evidence="1">
    <location>
        <begin position="184"/>
        <end position="207"/>
    </location>
</feature>
<dbReference type="AlphaFoldDB" id="A0A5J4RYX7"/>
<dbReference type="EMBL" id="SNRY01000602">
    <property type="protein sequence ID" value="KAA6338612.1"/>
    <property type="molecule type" value="Genomic_DNA"/>
</dbReference>
<feature type="transmembrane region" description="Helical" evidence="1">
    <location>
        <begin position="112"/>
        <end position="129"/>
    </location>
</feature>
<feature type="transmembrane region" description="Helical" evidence="1">
    <location>
        <begin position="149"/>
        <end position="172"/>
    </location>
</feature>
<dbReference type="PANTHER" id="PTHR38454">
    <property type="entry name" value="INTEGRAL MEMBRANE PROTEIN-RELATED"/>
    <property type="match status" value="1"/>
</dbReference>
<comment type="caution">
    <text evidence="2">The sequence shown here is derived from an EMBL/GenBank/DDBJ whole genome shotgun (WGS) entry which is preliminary data.</text>
</comment>
<name>A0A5J4RYX7_9ZZZZ</name>
<dbReference type="PANTHER" id="PTHR38454:SF1">
    <property type="entry name" value="INTEGRAL MEMBRANE PROTEIN"/>
    <property type="match status" value="1"/>
</dbReference>
<proteinExistence type="predicted"/>
<protein>
    <recommendedName>
        <fullName evidence="3">Membrane protein YfhO</fullName>
    </recommendedName>
</protein>
<keyword evidence="1" id="KW-0812">Transmembrane</keyword>
<gene>
    <name evidence="2" type="ORF">EZS27_013393</name>
</gene>
<keyword evidence="1" id="KW-1133">Transmembrane helix</keyword>
<dbReference type="Pfam" id="PF09586">
    <property type="entry name" value="YfhO"/>
    <property type="match status" value="1"/>
</dbReference>
<keyword evidence="1" id="KW-0472">Membrane</keyword>
<evidence type="ECO:0000256" key="1">
    <source>
        <dbReference type="SAM" id="Phobius"/>
    </source>
</evidence>
<accession>A0A5J4RYX7</accession>
<feature type="transmembrane region" description="Helical" evidence="1">
    <location>
        <begin position="247"/>
        <end position="264"/>
    </location>
</feature>
<dbReference type="InterPro" id="IPR018580">
    <property type="entry name" value="Uncharacterised_YfhO"/>
</dbReference>